<dbReference type="AlphaFoldDB" id="A0A1W1W765"/>
<name>A0A1W1W765_SULTA</name>
<feature type="domain" description="Extradiol ring-cleavage dioxygenase class III enzyme subunit B" evidence="1">
    <location>
        <begin position="7"/>
        <end position="257"/>
    </location>
</feature>
<dbReference type="Proteomes" id="UP000192660">
    <property type="component" value="Unassembled WGS sequence"/>
</dbReference>
<keyword evidence="2" id="KW-0560">Oxidoreductase</keyword>
<dbReference type="Pfam" id="PF02900">
    <property type="entry name" value="LigB"/>
    <property type="match status" value="1"/>
</dbReference>
<dbReference type="InterPro" id="IPR004183">
    <property type="entry name" value="Xdiol_dOase_suB"/>
</dbReference>
<dbReference type="RefSeq" id="WP_020376227.1">
    <property type="nucleotide sequence ID" value="NZ_FWWY01000001.1"/>
</dbReference>
<gene>
    <name evidence="2" type="ORF">SAMN00768000_0355</name>
</gene>
<dbReference type="Gene3D" id="3.40.830.10">
    <property type="entry name" value="LigB-like"/>
    <property type="match status" value="1"/>
</dbReference>
<dbReference type="STRING" id="28034.BFX07_02725"/>
<dbReference type="EMBL" id="FWWY01000001">
    <property type="protein sequence ID" value="SMC02137.1"/>
    <property type="molecule type" value="Genomic_DNA"/>
</dbReference>
<dbReference type="SUPFAM" id="SSF53213">
    <property type="entry name" value="LigB-like"/>
    <property type="match status" value="1"/>
</dbReference>
<evidence type="ECO:0000313" key="2">
    <source>
        <dbReference type="EMBL" id="SMC02137.1"/>
    </source>
</evidence>
<evidence type="ECO:0000313" key="3">
    <source>
        <dbReference type="Proteomes" id="UP000192660"/>
    </source>
</evidence>
<accession>A0A1W1W765</accession>
<keyword evidence="3" id="KW-1185">Reference proteome</keyword>
<sequence length="277" mass="30521">MSLTAVALMSHGTEALMHFLDPHYSVIFHDTCSHQIDVSNKISEKKPETLVVITPHGVRAEGMITISYAEWVEGHLDIYPSQPLHDTYAINRPLAEHLIQSLGPILTAAISYGASAGEFNRLPLDWGAHVPLRFIQAFLPSSPSVVILTPSRSLSLADLFSYGQHLASLLRHWPSPVALIASGDLSHTHDPSGPYGFDAEAASFDHDFVTMLKTCQARWLLSLPADHIDRVKVDALWQVAIMLGVLSRVNHGPWHISGYSCPTYFGMVSSFVDVYET</sequence>
<protein>
    <submittedName>
        <fullName evidence="2">Aromatic ring-opening dioxygenase, LigB subunit</fullName>
    </submittedName>
</protein>
<dbReference type="GO" id="GO:0008198">
    <property type="term" value="F:ferrous iron binding"/>
    <property type="evidence" value="ECO:0007669"/>
    <property type="project" value="InterPro"/>
</dbReference>
<evidence type="ECO:0000259" key="1">
    <source>
        <dbReference type="Pfam" id="PF02900"/>
    </source>
</evidence>
<proteinExistence type="predicted"/>
<keyword evidence="2" id="KW-0223">Dioxygenase</keyword>
<dbReference type="GO" id="GO:0016702">
    <property type="term" value="F:oxidoreductase activity, acting on single donors with incorporation of molecular oxygen, incorporation of two atoms of oxygen"/>
    <property type="evidence" value="ECO:0007669"/>
    <property type="project" value="UniProtKB-ARBA"/>
</dbReference>
<reference evidence="3" key="1">
    <citation type="submission" date="2017-04" db="EMBL/GenBank/DDBJ databases">
        <authorList>
            <person name="Varghese N."/>
            <person name="Submissions S."/>
        </authorList>
    </citation>
    <scope>NUCLEOTIDE SEQUENCE [LARGE SCALE GENOMIC DNA]</scope>
    <source>
        <strain evidence="3">DSM 9293</strain>
    </source>
</reference>
<organism evidence="2 3">
    <name type="scientific">Sulfobacillus thermosulfidooxidans (strain DSM 9293 / VKM B-1269 / AT-1)</name>
    <dbReference type="NCBI Taxonomy" id="929705"/>
    <lineage>
        <taxon>Bacteria</taxon>
        <taxon>Bacillati</taxon>
        <taxon>Bacillota</taxon>
        <taxon>Clostridia</taxon>
        <taxon>Eubacteriales</taxon>
        <taxon>Clostridiales Family XVII. Incertae Sedis</taxon>
        <taxon>Sulfobacillus</taxon>
    </lineage>
</organism>